<dbReference type="AlphaFoldDB" id="A0ABD0M0B9"/>
<reference evidence="1 2" key="1">
    <citation type="journal article" date="2023" name="Sci. Data">
        <title>Genome assembly of the Korean intertidal mud-creeper Batillaria attramentaria.</title>
        <authorList>
            <person name="Patra A.K."/>
            <person name="Ho P.T."/>
            <person name="Jun S."/>
            <person name="Lee S.J."/>
            <person name="Kim Y."/>
            <person name="Won Y.J."/>
        </authorList>
    </citation>
    <scope>NUCLEOTIDE SEQUENCE [LARGE SCALE GENOMIC DNA]</scope>
    <source>
        <strain evidence="1">Wonlab-2016</strain>
    </source>
</reference>
<dbReference type="Proteomes" id="UP001519460">
    <property type="component" value="Unassembled WGS sequence"/>
</dbReference>
<comment type="caution">
    <text evidence="1">The sequence shown here is derived from an EMBL/GenBank/DDBJ whole genome shotgun (WGS) entry which is preliminary data.</text>
</comment>
<gene>
    <name evidence="1" type="ORF">BaRGS_00003988</name>
</gene>
<name>A0ABD0M0B9_9CAEN</name>
<accession>A0ABD0M0B9</accession>
<protein>
    <submittedName>
        <fullName evidence="1">Uncharacterized protein</fullName>
    </submittedName>
</protein>
<dbReference type="EMBL" id="JACVVK020000013">
    <property type="protein sequence ID" value="KAK7504960.1"/>
    <property type="molecule type" value="Genomic_DNA"/>
</dbReference>
<sequence>MKNGEKCCELSDAPRRLAPLLLRSYRRERANEFWTAPQPRYRASRPRLQEHSVGGRPSLVLDKILIIDSCPV</sequence>
<keyword evidence="2" id="KW-1185">Reference proteome</keyword>
<evidence type="ECO:0000313" key="1">
    <source>
        <dbReference type="EMBL" id="KAK7504960.1"/>
    </source>
</evidence>
<proteinExistence type="predicted"/>
<organism evidence="1 2">
    <name type="scientific">Batillaria attramentaria</name>
    <dbReference type="NCBI Taxonomy" id="370345"/>
    <lineage>
        <taxon>Eukaryota</taxon>
        <taxon>Metazoa</taxon>
        <taxon>Spiralia</taxon>
        <taxon>Lophotrochozoa</taxon>
        <taxon>Mollusca</taxon>
        <taxon>Gastropoda</taxon>
        <taxon>Caenogastropoda</taxon>
        <taxon>Sorbeoconcha</taxon>
        <taxon>Cerithioidea</taxon>
        <taxon>Batillariidae</taxon>
        <taxon>Batillaria</taxon>
    </lineage>
</organism>
<evidence type="ECO:0000313" key="2">
    <source>
        <dbReference type="Proteomes" id="UP001519460"/>
    </source>
</evidence>